<keyword evidence="5 11" id="KW-0808">Transferase</keyword>
<keyword evidence="6 11" id="KW-0547">Nucleotide-binding</keyword>
<dbReference type="UniPathway" id="UPA00053">
    <property type="reaction ID" value="UER00088"/>
</dbReference>
<dbReference type="Proteomes" id="UP000278756">
    <property type="component" value="Chromosome 2"/>
</dbReference>
<reference evidence="13" key="1">
    <citation type="journal article" date="2017" name="Biotechnol. Biofuels">
        <title>Evaluation of environmental bacterial communities as a factor affecting the growth of duckweed Lemna minor.</title>
        <authorList>
            <person name="Ishizawa H."/>
            <person name="Kuroda M."/>
            <person name="Morikawa M."/>
            <person name="Ike M."/>
        </authorList>
    </citation>
    <scope>NUCLEOTIDE SEQUENCE [LARGE SCALE GENOMIC DNA]</scope>
    <source>
        <strain evidence="13">M6</strain>
    </source>
</reference>
<keyword evidence="7 11" id="KW-0418">Kinase</keyword>
<dbReference type="InterPro" id="IPR000623">
    <property type="entry name" value="Shikimate_kinase/TSH1"/>
</dbReference>
<evidence type="ECO:0000256" key="7">
    <source>
        <dbReference type="ARBA" id="ARBA00022777"/>
    </source>
</evidence>
<accession>A0A3G9G8Q6</accession>
<evidence type="ECO:0000256" key="5">
    <source>
        <dbReference type="ARBA" id="ARBA00022679"/>
    </source>
</evidence>
<comment type="similarity">
    <text evidence="2 11">Belongs to the shikimate kinase family.</text>
</comment>
<evidence type="ECO:0000256" key="10">
    <source>
        <dbReference type="ARBA" id="ARBA00048567"/>
    </source>
</evidence>
<gene>
    <name evidence="11" type="primary">aroK</name>
    <name evidence="12" type="ORF">EM6_2205</name>
</gene>
<dbReference type="GO" id="GO:0009423">
    <property type="term" value="P:chorismate biosynthetic process"/>
    <property type="evidence" value="ECO:0007669"/>
    <property type="project" value="UniProtKB-UniRule"/>
</dbReference>
<dbReference type="NCBIfam" id="NF010552">
    <property type="entry name" value="PRK13946.1"/>
    <property type="match status" value="1"/>
</dbReference>
<dbReference type="GO" id="GO:0005829">
    <property type="term" value="C:cytosol"/>
    <property type="evidence" value="ECO:0007669"/>
    <property type="project" value="TreeGrafter"/>
</dbReference>
<dbReference type="InterPro" id="IPR023000">
    <property type="entry name" value="Shikimate_kinase_CS"/>
</dbReference>
<feature type="binding site" evidence="11">
    <location>
        <position position="131"/>
    </location>
    <ligand>
        <name>ATP</name>
        <dbReference type="ChEBI" id="CHEBI:30616"/>
    </ligand>
</feature>
<dbReference type="InterPro" id="IPR031322">
    <property type="entry name" value="Shikimate/glucono_kinase"/>
</dbReference>
<evidence type="ECO:0000256" key="1">
    <source>
        <dbReference type="ARBA" id="ARBA00004842"/>
    </source>
</evidence>
<sequence length="186" mass="20489">MPETSKPTEPRLILPRPVALVGLMGVGKTTVGRRLAEALAVPFRDADEEIEKAAGLSVSDIFAAFGEAGFRDGEQKVISRLLDDGPQILATGGGAFVQPATHDIIKQKAVTVWLKTDLRVIARRVAQRNHRPLLRDRDPMEVLREHEAKRYPFYAKADITVDTGDQSHGKSVELVIGALKRFLETK</sequence>
<reference evidence="13" key="2">
    <citation type="journal article" date="2017" name="Plant Physiol. Biochem.">
        <title>Differential oxidative and antioxidative response of duckweed Lemna minor toward plant growth promoting/inhibiting bacteria.</title>
        <authorList>
            <person name="Ishizawa H."/>
            <person name="Kuroda M."/>
            <person name="Morikawa M."/>
            <person name="Ike M."/>
        </authorList>
    </citation>
    <scope>NUCLEOTIDE SEQUENCE [LARGE SCALE GENOMIC DNA]</scope>
    <source>
        <strain evidence="13">M6</strain>
    </source>
</reference>
<comment type="subcellular location">
    <subcellularLocation>
        <location evidence="11">Cytoplasm</location>
    </subcellularLocation>
</comment>
<evidence type="ECO:0000256" key="11">
    <source>
        <dbReference type="HAMAP-Rule" id="MF_00109"/>
    </source>
</evidence>
<dbReference type="Pfam" id="PF01202">
    <property type="entry name" value="SKI"/>
    <property type="match status" value="1"/>
</dbReference>
<dbReference type="PANTHER" id="PTHR21087:SF16">
    <property type="entry name" value="SHIKIMATE KINASE 1, CHLOROPLASTIC"/>
    <property type="match status" value="1"/>
</dbReference>
<keyword evidence="4 11" id="KW-0028">Amino-acid biosynthesis</keyword>
<keyword evidence="11" id="KW-0460">Magnesium</keyword>
<feature type="binding site" evidence="11">
    <location>
        <begin position="25"/>
        <end position="30"/>
    </location>
    <ligand>
        <name>ATP</name>
        <dbReference type="ChEBI" id="CHEBI:30616"/>
    </ligand>
</feature>
<dbReference type="AlphaFoldDB" id="A0A3G9G8Q6"/>
<dbReference type="PANTHER" id="PTHR21087">
    <property type="entry name" value="SHIKIMATE KINASE"/>
    <property type="match status" value="1"/>
</dbReference>
<keyword evidence="9 11" id="KW-0057">Aromatic amino acid biosynthesis</keyword>
<dbReference type="GO" id="GO:0004765">
    <property type="term" value="F:shikimate kinase activity"/>
    <property type="evidence" value="ECO:0007669"/>
    <property type="project" value="UniProtKB-UniRule"/>
</dbReference>
<evidence type="ECO:0000256" key="4">
    <source>
        <dbReference type="ARBA" id="ARBA00022605"/>
    </source>
</evidence>
<dbReference type="EC" id="2.7.1.71" evidence="3 11"/>
<comment type="pathway">
    <text evidence="1 11">Metabolic intermediate biosynthesis; chorismate biosynthesis; chorismate from D-erythrose 4-phosphate and phosphoenolpyruvate: step 5/7.</text>
</comment>
<dbReference type="EMBL" id="AP018828">
    <property type="protein sequence ID" value="BBF81603.1"/>
    <property type="molecule type" value="Genomic_DNA"/>
</dbReference>
<evidence type="ECO:0000313" key="12">
    <source>
        <dbReference type="EMBL" id="BBF81603.1"/>
    </source>
</evidence>
<keyword evidence="11" id="KW-0479">Metal-binding</keyword>
<proteinExistence type="inferred from homology"/>
<dbReference type="HAMAP" id="MF_00109">
    <property type="entry name" value="Shikimate_kinase"/>
    <property type="match status" value="1"/>
</dbReference>
<dbReference type="SUPFAM" id="SSF52540">
    <property type="entry name" value="P-loop containing nucleoside triphosphate hydrolases"/>
    <property type="match status" value="1"/>
</dbReference>
<feature type="binding site" evidence="11">
    <location>
        <position position="29"/>
    </location>
    <ligand>
        <name>Mg(2+)</name>
        <dbReference type="ChEBI" id="CHEBI:18420"/>
    </ligand>
</feature>
<protein>
    <recommendedName>
        <fullName evidence="3 11">Shikimate kinase</fullName>
        <shortName evidence="11">SK</shortName>
        <ecNumber evidence="3 11">2.7.1.71</ecNumber>
    </recommendedName>
</protein>
<keyword evidence="8 11" id="KW-0067">ATP-binding</keyword>
<evidence type="ECO:0000256" key="9">
    <source>
        <dbReference type="ARBA" id="ARBA00023141"/>
    </source>
</evidence>
<dbReference type="PROSITE" id="PS01128">
    <property type="entry name" value="SHIKIMATE_KINASE"/>
    <property type="match status" value="1"/>
</dbReference>
<dbReference type="GO" id="GO:0005524">
    <property type="term" value="F:ATP binding"/>
    <property type="evidence" value="ECO:0007669"/>
    <property type="project" value="UniProtKB-UniRule"/>
</dbReference>
<evidence type="ECO:0000256" key="6">
    <source>
        <dbReference type="ARBA" id="ARBA00022741"/>
    </source>
</evidence>
<comment type="function">
    <text evidence="11">Catalyzes the specific phosphorylation of the 3-hydroxyl group of shikimic acid using ATP as a cosubstrate.</text>
</comment>
<dbReference type="RefSeq" id="WP_126423051.1">
    <property type="nucleotide sequence ID" value="NZ_AP018828.1"/>
</dbReference>
<dbReference type="GO" id="GO:0009073">
    <property type="term" value="P:aromatic amino acid family biosynthetic process"/>
    <property type="evidence" value="ECO:0007669"/>
    <property type="project" value="UniProtKB-KW"/>
</dbReference>
<comment type="catalytic activity">
    <reaction evidence="10 11">
        <text>shikimate + ATP = 3-phosphoshikimate + ADP + H(+)</text>
        <dbReference type="Rhea" id="RHEA:13121"/>
        <dbReference type="ChEBI" id="CHEBI:15378"/>
        <dbReference type="ChEBI" id="CHEBI:30616"/>
        <dbReference type="ChEBI" id="CHEBI:36208"/>
        <dbReference type="ChEBI" id="CHEBI:145989"/>
        <dbReference type="ChEBI" id="CHEBI:456216"/>
        <dbReference type="EC" id="2.7.1.71"/>
    </reaction>
</comment>
<evidence type="ECO:0000256" key="2">
    <source>
        <dbReference type="ARBA" id="ARBA00006997"/>
    </source>
</evidence>
<dbReference type="CDD" id="cd00464">
    <property type="entry name" value="SK"/>
    <property type="match status" value="1"/>
</dbReference>
<comment type="subunit">
    <text evidence="11">Monomer.</text>
</comment>
<feature type="binding site" evidence="11">
    <location>
        <position position="71"/>
    </location>
    <ligand>
        <name>substrate</name>
    </ligand>
</feature>
<dbReference type="InterPro" id="IPR027417">
    <property type="entry name" value="P-loop_NTPase"/>
</dbReference>
<dbReference type="OrthoDB" id="9800332at2"/>
<dbReference type="GO" id="GO:0008652">
    <property type="term" value="P:amino acid biosynthetic process"/>
    <property type="evidence" value="ECO:0007669"/>
    <property type="project" value="UniProtKB-KW"/>
</dbReference>
<feature type="binding site" evidence="11">
    <location>
        <position position="47"/>
    </location>
    <ligand>
        <name>substrate</name>
    </ligand>
</feature>
<dbReference type="PRINTS" id="PR01100">
    <property type="entry name" value="SHIKIMTKNASE"/>
</dbReference>
<keyword evidence="11" id="KW-0963">Cytoplasm</keyword>
<dbReference type="GO" id="GO:0000287">
    <property type="term" value="F:magnesium ion binding"/>
    <property type="evidence" value="ECO:0007669"/>
    <property type="project" value="UniProtKB-UniRule"/>
</dbReference>
<evidence type="ECO:0000256" key="8">
    <source>
        <dbReference type="ARBA" id="ARBA00022840"/>
    </source>
</evidence>
<dbReference type="Gene3D" id="3.40.50.300">
    <property type="entry name" value="P-loop containing nucleotide triphosphate hydrolases"/>
    <property type="match status" value="1"/>
</dbReference>
<feature type="binding site" evidence="11">
    <location>
        <position position="150"/>
    </location>
    <ligand>
        <name>substrate</name>
    </ligand>
</feature>
<feature type="binding site" evidence="11">
    <location>
        <position position="166"/>
    </location>
    <ligand>
        <name>ATP</name>
        <dbReference type="ChEBI" id="CHEBI:30616"/>
    </ligand>
</feature>
<feature type="binding site" evidence="11">
    <location>
        <position position="93"/>
    </location>
    <ligand>
        <name>substrate</name>
    </ligand>
</feature>
<evidence type="ECO:0000313" key="13">
    <source>
        <dbReference type="Proteomes" id="UP000278756"/>
    </source>
</evidence>
<evidence type="ECO:0000256" key="3">
    <source>
        <dbReference type="ARBA" id="ARBA00012154"/>
    </source>
</evidence>
<name>A0A3G9G8Q6_9CAUL</name>
<comment type="cofactor">
    <cofactor evidence="11">
        <name>Mg(2+)</name>
        <dbReference type="ChEBI" id="CHEBI:18420"/>
    </cofactor>
    <text evidence="11">Binds 1 Mg(2+) ion per subunit.</text>
</comment>
<organism evidence="12 13">
    <name type="scientific">Asticcacaulis excentricus</name>
    <dbReference type="NCBI Taxonomy" id="78587"/>
    <lineage>
        <taxon>Bacteria</taxon>
        <taxon>Pseudomonadati</taxon>
        <taxon>Pseudomonadota</taxon>
        <taxon>Alphaproteobacteria</taxon>
        <taxon>Caulobacterales</taxon>
        <taxon>Caulobacteraceae</taxon>
        <taxon>Asticcacaulis</taxon>
    </lineage>
</organism>